<organism evidence="1 2">
    <name type="scientific">Alloprevotella tannerae ATCC 51259</name>
    <dbReference type="NCBI Taxonomy" id="626522"/>
    <lineage>
        <taxon>Bacteria</taxon>
        <taxon>Pseudomonadati</taxon>
        <taxon>Bacteroidota</taxon>
        <taxon>Bacteroidia</taxon>
        <taxon>Bacteroidales</taxon>
        <taxon>Prevotellaceae</taxon>
        <taxon>Alloprevotella</taxon>
    </lineage>
</organism>
<sequence length="61" mass="7081">MRLLLRLILMEKVAKSSLHGVNNACTRGLCCFVCSHQTIVCRGETMVCRRQTIVWWEQTKK</sequence>
<accession>C9LGD1</accession>
<reference evidence="1" key="1">
    <citation type="submission" date="2009-09" db="EMBL/GenBank/DDBJ databases">
        <authorList>
            <person name="Weinstock G."/>
            <person name="Sodergren E."/>
            <person name="Clifton S."/>
            <person name="Fulton L."/>
            <person name="Fulton B."/>
            <person name="Courtney L."/>
            <person name="Fronick C."/>
            <person name="Harrison M."/>
            <person name="Strong C."/>
            <person name="Farmer C."/>
            <person name="Delahaunty K."/>
            <person name="Markovic C."/>
            <person name="Hall O."/>
            <person name="Minx P."/>
            <person name="Tomlinson C."/>
            <person name="Mitreva M."/>
            <person name="Nelson J."/>
            <person name="Hou S."/>
            <person name="Wollam A."/>
            <person name="Pepin K.H."/>
            <person name="Johnson M."/>
            <person name="Bhonagiri V."/>
            <person name="Nash W.E."/>
            <person name="Warren W."/>
            <person name="Chinwalla A."/>
            <person name="Mardis E.R."/>
            <person name="Wilson R.K."/>
        </authorList>
    </citation>
    <scope>NUCLEOTIDE SEQUENCE [LARGE SCALE GENOMIC DNA]</scope>
    <source>
        <strain evidence="1">ATCC 51259</strain>
    </source>
</reference>
<proteinExistence type="predicted"/>
<dbReference type="AlphaFoldDB" id="C9LGD1"/>
<dbReference type="Proteomes" id="UP000003460">
    <property type="component" value="Unassembled WGS sequence"/>
</dbReference>
<protein>
    <submittedName>
        <fullName evidence="1">Uncharacterized protein</fullName>
    </submittedName>
</protein>
<name>C9LGD1_9BACT</name>
<comment type="caution">
    <text evidence="1">The sequence shown here is derived from an EMBL/GenBank/DDBJ whole genome shotgun (WGS) entry which is preliminary data.</text>
</comment>
<dbReference type="HOGENOM" id="CLU_2918925_0_0_10"/>
<evidence type="ECO:0000313" key="1">
    <source>
        <dbReference type="EMBL" id="EEX71739.1"/>
    </source>
</evidence>
<gene>
    <name evidence="1" type="ORF">GCWU000325_01273</name>
</gene>
<dbReference type="EMBL" id="ACIJ02000018">
    <property type="protein sequence ID" value="EEX71739.1"/>
    <property type="molecule type" value="Genomic_DNA"/>
</dbReference>
<evidence type="ECO:0000313" key="2">
    <source>
        <dbReference type="Proteomes" id="UP000003460"/>
    </source>
</evidence>
<keyword evidence="2" id="KW-1185">Reference proteome</keyword>